<name>D2QUE0_SPILD</name>
<gene>
    <name evidence="2" type="ordered locus">Slin_6465</name>
</gene>
<accession>D2QUE0</accession>
<dbReference type="HOGENOM" id="CLU_688695_0_0_10"/>
<dbReference type="AlphaFoldDB" id="D2QUE0"/>
<dbReference type="RefSeq" id="WP_012930906.1">
    <property type="nucleotide sequence ID" value="NC_013730.1"/>
</dbReference>
<evidence type="ECO:0000313" key="2">
    <source>
        <dbReference type="EMBL" id="ADB42422.1"/>
    </source>
</evidence>
<evidence type="ECO:0000313" key="3">
    <source>
        <dbReference type="Proteomes" id="UP000002028"/>
    </source>
</evidence>
<evidence type="ECO:0000256" key="1">
    <source>
        <dbReference type="SAM" id="MobiDB-lite"/>
    </source>
</evidence>
<dbReference type="STRING" id="504472.Slin_6465"/>
<feature type="region of interest" description="Disordered" evidence="1">
    <location>
        <begin position="67"/>
        <end position="92"/>
    </location>
</feature>
<dbReference type="KEGG" id="sli:Slin_6465"/>
<reference evidence="2 3" key="1">
    <citation type="journal article" date="2010" name="Stand. Genomic Sci.">
        <title>Complete genome sequence of Spirosoma linguale type strain (1).</title>
        <authorList>
            <person name="Lail K."/>
            <person name="Sikorski J."/>
            <person name="Saunders E."/>
            <person name="Lapidus A."/>
            <person name="Glavina Del Rio T."/>
            <person name="Copeland A."/>
            <person name="Tice H."/>
            <person name="Cheng J.-F."/>
            <person name="Lucas S."/>
            <person name="Nolan M."/>
            <person name="Bruce D."/>
            <person name="Goodwin L."/>
            <person name="Pitluck S."/>
            <person name="Ivanova N."/>
            <person name="Mavromatis K."/>
            <person name="Ovchinnikova G."/>
            <person name="Pati A."/>
            <person name="Chen A."/>
            <person name="Palaniappan K."/>
            <person name="Land M."/>
            <person name="Hauser L."/>
            <person name="Chang Y.-J."/>
            <person name="Jeffries C.D."/>
            <person name="Chain P."/>
            <person name="Brettin T."/>
            <person name="Detter J.C."/>
            <person name="Schuetze A."/>
            <person name="Rohde M."/>
            <person name="Tindall B.J."/>
            <person name="Goeker M."/>
            <person name="Bristow J."/>
            <person name="Eisen J.A."/>
            <person name="Markowitz V."/>
            <person name="Hugenholtz P."/>
            <person name="Kyrpides N.C."/>
            <person name="Klenk H.-P."/>
            <person name="Chen F."/>
        </authorList>
    </citation>
    <scope>NUCLEOTIDE SEQUENCE [LARGE SCALE GENOMIC DNA]</scope>
    <source>
        <strain evidence="3">ATCC 33905 / DSM 74 / LMG 10896 / Claus 1</strain>
    </source>
</reference>
<proteinExistence type="predicted"/>
<dbReference type="Proteomes" id="UP000002028">
    <property type="component" value="Chromosome"/>
</dbReference>
<dbReference type="EMBL" id="CP001769">
    <property type="protein sequence ID" value="ADB42422.1"/>
    <property type="molecule type" value="Genomic_DNA"/>
</dbReference>
<organism evidence="2 3">
    <name type="scientific">Spirosoma linguale (strain ATCC 33905 / DSM 74 / LMG 10896 / Claus 1)</name>
    <dbReference type="NCBI Taxonomy" id="504472"/>
    <lineage>
        <taxon>Bacteria</taxon>
        <taxon>Pseudomonadati</taxon>
        <taxon>Bacteroidota</taxon>
        <taxon>Cytophagia</taxon>
        <taxon>Cytophagales</taxon>
        <taxon>Cytophagaceae</taxon>
        <taxon>Spirosoma</taxon>
    </lineage>
</organism>
<keyword evidence="3" id="KW-1185">Reference proteome</keyword>
<protein>
    <submittedName>
        <fullName evidence="2">Uncharacterized protein</fullName>
    </submittedName>
</protein>
<sequence>MLLKILLGAISSGAFMLICPGAHTEVSGLLPSSVSVDTIPSPIMITDTSRHPFPVDTIPLGQAAKRTTVTRKDSIPSTNAKTQPPKPDKKNGVFIRDTVVMPVSIGRLDSLTTPKPFITVRTQPAEPYMIQRVAFVNDFLNRLNYLRTPYNKPFDEQSRMEYPRQRYVRMLFNEEDPRLNRSVRQQPEPAAHTESIAYSLLVDEFSKEVAAEQMAEFTPKDSTRLFGEVGYTVLYRNSQHRITFYLQQVHIRDYYKWELLDVDATFLTSNSSDSVQASSMKRDTTAFLASETHETRFLDLYNQLRDHKNLLNLLPAKQLASPSMALLAKYVRNDTINVQQTGRVNLYLDTRRGWLLRLHDFHREKENAGWLITELYNPQFKTALPPKPIERVLRRNKNTK</sequence>